<evidence type="ECO:0000313" key="3">
    <source>
        <dbReference type="Proteomes" id="UP000243200"/>
    </source>
</evidence>
<dbReference type="VEuPathDB" id="PlasmoDB:POWCR01_000027500"/>
<proteinExistence type="predicted"/>
<evidence type="ECO:0000313" key="2">
    <source>
        <dbReference type="EMBL" id="SBT72303.1"/>
    </source>
</evidence>
<accession>A0A1C3KF71</accession>
<dbReference type="AlphaFoldDB" id="A0A1C3KF71"/>
<name>A0A1C3KF71_PLAOA</name>
<protein>
    <submittedName>
        <fullName evidence="2">PIR protein</fullName>
    </submittedName>
</protein>
<organism evidence="2 3">
    <name type="scientific">Plasmodium ovale</name>
    <name type="common">malaria parasite P. ovale</name>
    <dbReference type="NCBI Taxonomy" id="36330"/>
    <lineage>
        <taxon>Eukaryota</taxon>
        <taxon>Sar</taxon>
        <taxon>Alveolata</taxon>
        <taxon>Apicomplexa</taxon>
        <taxon>Aconoidasida</taxon>
        <taxon>Haemosporida</taxon>
        <taxon>Plasmodiidae</taxon>
        <taxon>Plasmodium</taxon>
        <taxon>Plasmodium (Plasmodium)</taxon>
    </lineage>
</organism>
<dbReference type="VEuPathDB" id="PlasmoDB:PocGH01_00078900"/>
<keyword evidence="1" id="KW-0472">Membrane</keyword>
<feature type="transmembrane region" description="Helical" evidence="1">
    <location>
        <begin position="167"/>
        <end position="189"/>
    </location>
</feature>
<keyword evidence="1" id="KW-1133">Transmembrane helix</keyword>
<evidence type="ECO:0000256" key="1">
    <source>
        <dbReference type="SAM" id="Phobius"/>
    </source>
</evidence>
<dbReference type="Proteomes" id="UP000243200">
    <property type="component" value="Unassembled WGS sequence"/>
</dbReference>
<dbReference type="EMBL" id="FLRJ01000042">
    <property type="protein sequence ID" value="SBT72303.1"/>
    <property type="molecule type" value="Genomic_DNA"/>
</dbReference>
<gene>
    <name evidence="2" type="primary">PowCR01_000027500</name>
    <name evidence="2" type="ORF">POWCR01_000027500</name>
</gene>
<sequence length="238" mass="26943">MKDQTMMQGLDQCKQLIGSSKISSFLTGDYGKLCKCFDTNAQQADEQCDCTGITQNDNLNKAISSFKECHGNNTDLQSSMLSSIQYITKECYRTSLREILNSLDKNKICEVDISGLKQQGDKMLTTMETIGGTVSGALQLVDKIKGIFYNGKSFFGKLIEKFPGYTILYPVGVLVFILMVIIGIFYSIFKLFRCIFCPSRKKNDEINNEQMKYLQEQYNRTLQTNAQLNNFLIGYQNA</sequence>
<reference evidence="2 3" key="1">
    <citation type="submission" date="2016-06" db="EMBL/GenBank/DDBJ databases">
        <authorList>
            <consortium name="Pathogen Informatics"/>
        </authorList>
    </citation>
    <scope>NUCLEOTIDE SEQUENCE [LARGE SCALE GENOMIC DNA]</scope>
</reference>
<keyword evidence="1" id="KW-0812">Transmembrane</keyword>
<dbReference type="OrthoDB" id="10296601at2759"/>